<dbReference type="InterPro" id="IPR036259">
    <property type="entry name" value="MFS_trans_sf"/>
</dbReference>
<name>A0A060ZWA5_9ACTN</name>
<proteinExistence type="predicted"/>
<dbReference type="EMBL" id="LK022848">
    <property type="protein sequence ID" value="CDR10096.1"/>
    <property type="molecule type" value="Genomic_DNA"/>
</dbReference>
<keyword evidence="1" id="KW-1133">Transmembrane helix</keyword>
<dbReference type="AlphaFoldDB" id="A0A060ZWA5"/>
<organism evidence="2">
    <name type="scientific">Streptomyces iranensis</name>
    <dbReference type="NCBI Taxonomy" id="576784"/>
    <lineage>
        <taxon>Bacteria</taxon>
        <taxon>Bacillati</taxon>
        <taxon>Actinomycetota</taxon>
        <taxon>Actinomycetes</taxon>
        <taxon>Kitasatosporales</taxon>
        <taxon>Streptomycetaceae</taxon>
        <taxon>Streptomyces</taxon>
        <taxon>Streptomyces violaceusniger group</taxon>
    </lineage>
</organism>
<keyword evidence="1" id="KW-0812">Transmembrane</keyword>
<evidence type="ECO:0000256" key="1">
    <source>
        <dbReference type="SAM" id="Phobius"/>
    </source>
</evidence>
<feature type="transmembrane region" description="Helical" evidence="1">
    <location>
        <begin position="89"/>
        <end position="106"/>
    </location>
</feature>
<evidence type="ECO:0000313" key="2">
    <source>
        <dbReference type="EMBL" id="CDR10096.1"/>
    </source>
</evidence>
<keyword evidence="1" id="KW-0472">Membrane</keyword>
<protein>
    <submittedName>
        <fullName evidence="2">Major facilitator superfamily MFS_1</fullName>
    </submittedName>
</protein>
<dbReference type="SUPFAM" id="SSF103473">
    <property type="entry name" value="MFS general substrate transporter"/>
    <property type="match status" value="1"/>
</dbReference>
<reference evidence="2" key="1">
    <citation type="submission" date="2014-05" db="EMBL/GenBank/DDBJ databases">
        <authorList>
            <person name="Horn Fabian"/>
        </authorList>
    </citation>
    <scope>NUCLEOTIDE SEQUENCE</scope>
</reference>
<accession>A0A060ZWA5</accession>
<sequence>MTVTGMAALIAAVAFQSVPLLLAAAVLSGLGQGASQLGGLSTLATEVSSARLAEANAALTAGAYLLAGTLPVAAGFLSDASSLAAGTSAFGIVVATLTVLGALTAMRCHPARRPTG</sequence>
<dbReference type="Gene3D" id="1.20.1250.20">
    <property type="entry name" value="MFS general substrate transporter like domains"/>
    <property type="match status" value="1"/>
</dbReference>
<dbReference type="HOGENOM" id="CLU_2095506_0_0_11"/>
<gene>
    <name evidence="2" type="ORF">SIRAN6680</name>
</gene>